<dbReference type="OMA" id="ACESADM"/>
<feature type="region of interest" description="Disordered" evidence="4">
    <location>
        <begin position="818"/>
        <end position="988"/>
    </location>
</feature>
<feature type="compositionally biased region" description="Polar residues" evidence="4">
    <location>
        <begin position="1"/>
        <end position="16"/>
    </location>
</feature>
<protein>
    <submittedName>
        <fullName evidence="5">Uncharacterized protein</fullName>
    </submittedName>
</protein>
<dbReference type="PROSITE" id="PS50088">
    <property type="entry name" value="ANK_REPEAT"/>
    <property type="match status" value="4"/>
</dbReference>
<feature type="repeat" description="ANK" evidence="3">
    <location>
        <begin position="579"/>
        <end position="611"/>
    </location>
</feature>
<dbReference type="AlphaFoldDB" id="I2H737"/>
<feature type="compositionally biased region" description="Polar residues" evidence="4">
    <location>
        <begin position="449"/>
        <end position="469"/>
    </location>
</feature>
<feature type="region of interest" description="Disordered" evidence="4">
    <location>
        <begin position="1"/>
        <end position="103"/>
    </location>
</feature>
<dbReference type="Pfam" id="PF12796">
    <property type="entry name" value="Ank_2"/>
    <property type="match status" value="2"/>
</dbReference>
<dbReference type="RefSeq" id="XP_004181708.1">
    <property type="nucleotide sequence ID" value="XM_004181660.1"/>
</dbReference>
<feature type="region of interest" description="Disordered" evidence="4">
    <location>
        <begin position="439"/>
        <end position="511"/>
    </location>
</feature>
<dbReference type="OrthoDB" id="194358at2759"/>
<feature type="region of interest" description="Disordered" evidence="4">
    <location>
        <begin position="1017"/>
        <end position="1045"/>
    </location>
</feature>
<feature type="compositionally biased region" description="Basic and acidic residues" evidence="4">
    <location>
        <begin position="837"/>
        <end position="850"/>
    </location>
</feature>
<feature type="repeat" description="ANK" evidence="3">
    <location>
        <begin position="511"/>
        <end position="543"/>
    </location>
</feature>
<dbReference type="InterPro" id="IPR036770">
    <property type="entry name" value="Ankyrin_rpt-contain_sf"/>
</dbReference>
<feature type="region of interest" description="Disordered" evidence="4">
    <location>
        <begin position="225"/>
        <end position="278"/>
    </location>
</feature>
<name>I2H737_HENB6</name>
<dbReference type="FunCoup" id="I2H737">
    <property type="interactions" value="171"/>
</dbReference>
<feature type="compositionally biased region" description="Polar residues" evidence="4">
    <location>
        <begin position="132"/>
        <end position="149"/>
    </location>
</feature>
<evidence type="ECO:0000256" key="1">
    <source>
        <dbReference type="ARBA" id="ARBA00022737"/>
    </source>
</evidence>
<feature type="compositionally biased region" description="Basic and acidic residues" evidence="4">
    <location>
        <begin position="225"/>
        <end position="258"/>
    </location>
</feature>
<evidence type="ECO:0000256" key="3">
    <source>
        <dbReference type="PROSITE-ProRule" id="PRU00023"/>
    </source>
</evidence>
<dbReference type="Proteomes" id="UP000002866">
    <property type="component" value="Chromosome 7"/>
</dbReference>
<dbReference type="SMART" id="SM00248">
    <property type="entry name" value="ANK"/>
    <property type="match status" value="6"/>
</dbReference>
<evidence type="ECO:0000256" key="2">
    <source>
        <dbReference type="ARBA" id="ARBA00023043"/>
    </source>
</evidence>
<dbReference type="SUPFAM" id="SSF48403">
    <property type="entry name" value="Ankyrin repeat"/>
    <property type="match status" value="1"/>
</dbReference>
<gene>
    <name evidence="5" type="primary">TBLA0G02500</name>
    <name evidence="5" type="ORF">TBLA_0G02500</name>
</gene>
<evidence type="ECO:0000313" key="6">
    <source>
        <dbReference type="Proteomes" id="UP000002866"/>
    </source>
</evidence>
<feature type="compositionally biased region" description="Basic and acidic residues" evidence="4">
    <location>
        <begin position="397"/>
        <end position="408"/>
    </location>
</feature>
<dbReference type="EMBL" id="HE806322">
    <property type="protein sequence ID" value="CCH62189.1"/>
    <property type="molecule type" value="Genomic_DNA"/>
</dbReference>
<evidence type="ECO:0000256" key="4">
    <source>
        <dbReference type="SAM" id="MobiDB-lite"/>
    </source>
</evidence>
<feature type="compositionally biased region" description="Basic and acidic residues" evidence="4">
    <location>
        <begin position="65"/>
        <end position="103"/>
    </location>
</feature>
<feature type="repeat" description="ANK" evidence="3">
    <location>
        <begin position="544"/>
        <end position="576"/>
    </location>
</feature>
<dbReference type="PANTHER" id="PTHR24198">
    <property type="entry name" value="ANKYRIN REPEAT AND PROTEIN KINASE DOMAIN-CONTAINING PROTEIN"/>
    <property type="match status" value="1"/>
</dbReference>
<dbReference type="InterPro" id="IPR002110">
    <property type="entry name" value="Ankyrin_rpt"/>
</dbReference>
<feature type="compositionally biased region" description="Polar residues" evidence="4">
    <location>
        <begin position="827"/>
        <end position="836"/>
    </location>
</feature>
<feature type="compositionally biased region" description="Low complexity" evidence="4">
    <location>
        <begin position="150"/>
        <end position="163"/>
    </location>
</feature>
<keyword evidence="1" id="KW-0677">Repeat</keyword>
<proteinExistence type="predicted"/>
<dbReference type="eggNOG" id="KOG0504">
    <property type="taxonomic scope" value="Eukaryota"/>
</dbReference>
<dbReference type="KEGG" id="tbl:TBLA_0G02500"/>
<feature type="region of interest" description="Disordered" evidence="4">
    <location>
        <begin position="288"/>
        <end position="307"/>
    </location>
</feature>
<dbReference type="PRINTS" id="PR01415">
    <property type="entry name" value="ANKYRIN"/>
</dbReference>
<feature type="region of interest" description="Disordered" evidence="4">
    <location>
        <begin position="125"/>
        <end position="181"/>
    </location>
</feature>
<dbReference type="InParanoid" id="I2H737"/>
<organism evidence="5 6">
    <name type="scientific">Henningerozyma blattae (strain ATCC 34711 / CBS 6284 / DSM 70876 / NBRC 10599 / NRRL Y-10934 / UCD 77-7)</name>
    <name type="common">Yeast</name>
    <name type="synonym">Tetrapisispora blattae</name>
    <dbReference type="NCBI Taxonomy" id="1071380"/>
    <lineage>
        <taxon>Eukaryota</taxon>
        <taxon>Fungi</taxon>
        <taxon>Dikarya</taxon>
        <taxon>Ascomycota</taxon>
        <taxon>Saccharomycotina</taxon>
        <taxon>Saccharomycetes</taxon>
        <taxon>Saccharomycetales</taxon>
        <taxon>Saccharomycetaceae</taxon>
        <taxon>Henningerozyma</taxon>
    </lineage>
</organism>
<dbReference type="STRING" id="1071380.I2H737"/>
<reference evidence="5 6" key="1">
    <citation type="journal article" date="2011" name="Proc. Natl. Acad. Sci. U.S.A.">
        <title>Evolutionary erosion of yeast sex chromosomes by mating-type switching accidents.</title>
        <authorList>
            <person name="Gordon J.L."/>
            <person name="Armisen D."/>
            <person name="Proux-Wera E."/>
            <person name="Oheigeartaigh S.S."/>
            <person name="Byrne K.P."/>
            <person name="Wolfe K.H."/>
        </authorList>
    </citation>
    <scope>NUCLEOTIDE SEQUENCE [LARGE SCALE GENOMIC DNA]</scope>
    <source>
        <strain evidence="6">ATCC 34711 / CBS 6284 / DSM 70876 / NBRC 10599 / NRRL Y-10934 / UCD 77-7</strain>
    </source>
</reference>
<feature type="compositionally biased region" description="Basic and acidic residues" evidence="4">
    <location>
        <begin position="164"/>
        <end position="177"/>
    </location>
</feature>
<sequence length="1259" mass="144958">MSQNSSTIDNTSTKTNNTEDNKQLPKKRSLSSYLSNVTSRREELEKIAKKQQEEQEELIERRKRKEEENKLQQIKLKEELARKEKEEEEKELKLKKEEEKKEREKIIKEHDLLRRKELEQLEAQHKRHSIEDIQNISTSEALTPKSESPSIINNSNQLQSSNQYDKDVQYKEEEKSKSQAKILKKQLKYKEAISDIKQSLHKDHLTDSNTGIKIHEASEILENKKQASSLQKDKLPEKHTLHHSIDIKDNSKNIHDNKNINNSKNDQELKSNNDKMPATLSPVNVKVQANSAKHPSSDTNLKNEPNQNYNQVTNIDESKNMDISFSSPLSDKTFSVDRQDSAMEGTILRTELQSMLTEPKIEIELNTLNEDADEDDVASDAPTEPASPPRPRLGRLVRGDQLRNKNDNHTPTFDNSSDSELSDLEELNTIPHNITMITSRTTNERFKQPVTTRNKSSKYISSYPPNNAQKIKDVQKQQRRSVSAPIENSNKPHLKVPRLSGPKKTGNRDSAGRTKLQIACDKGKYDLAKKLLEENYDVNYQDNAGNTALHEAALNGYLDIVKLLIEYGADINLQSYELFKDTPLIDASSNGHLDVVKFLLNSGADPLIANAKGITAYDSIEITSDLEEDEKEIVKEIKNTLRNASKKWINSNLTSSRRGSDSKERSISLQNRLIDEGEDYEFFWTDITSKEGKEKLFNASKDGNFYYVGQYLENGGRPDAKCFIEAVKLGHSDIVNLFLAFGMQVNSSNKDGQTPLMIGVGRGNIPTVKLLLEAGANPNIKDKAGKNALYYAMNSVTGNVSKDEIQLLREITNTESTVVELSDSELKSTLKTSSNMHSDENNNTTDKKLDNNIQGHETSDKSSQRTKPSKIHTKLEDPLITNNNMHRKTSFQRTNERSNRETIESKQEYHKEEISDRSELNEDNIISTTIHNNTSDDNYSTSHHSKRKSHDDLASVVSRSPKRTHVESSPKLNKVREETAEEREERLRKEEEYFQKMQQIKKKREQELLQRIAVNEQKKEEEKEKQKQEEKQHLQELEKQKKEQLEKDKELAELQRKREMRSNYPIGLKVINFSTLDDYASFLPLYFNVQNNVRYVLDLQIMVIMKDLELLQKIKDGIIESIPLQQQQKEQQWTLLKFIFLYGGYYSQRTTSNLFKVNITKLDFNSRFEFEKEERTKFLQLPMHWIKWNDITFADETLRERLEEVMTETCVTTVSSKDLSKQNLRGNSNLSIDITDLPLKLRNRSDIKSVLKSAASPLW</sequence>
<keyword evidence="6" id="KW-1185">Reference proteome</keyword>
<feature type="repeat" description="ANK" evidence="3">
    <location>
        <begin position="751"/>
        <end position="783"/>
    </location>
</feature>
<accession>I2H737</accession>
<dbReference type="PANTHER" id="PTHR24198:SF165">
    <property type="entry name" value="ANKYRIN REPEAT-CONTAINING PROTEIN-RELATED"/>
    <property type="match status" value="1"/>
</dbReference>
<feature type="compositionally biased region" description="Basic and acidic residues" evidence="4">
    <location>
        <begin position="964"/>
        <end position="988"/>
    </location>
</feature>
<dbReference type="Gene3D" id="1.25.40.20">
    <property type="entry name" value="Ankyrin repeat-containing domain"/>
    <property type="match status" value="2"/>
</dbReference>
<feature type="compositionally biased region" description="Basic and acidic residues" evidence="4">
    <location>
        <begin position="894"/>
        <end position="920"/>
    </location>
</feature>
<dbReference type="PROSITE" id="PS50297">
    <property type="entry name" value="ANK_REP_REGION"/>
    <property type="match status" value="4"/>
</dbReference>
<dbReference type="HOGENOM" id="CLU_006901_0_0_1"/>
<feature type="compositionally biased region" description="Basic and acidic residues" evidence="4">
    <location>
        <begin position="39"/>
        <end position="53"/>
    </location>
</feature>
<dbReference type="GeneID" id="14497321"/>
<feature type="region of interest" description="Disordered" evidence="4">
    <location>
        <begin position="370"/>
        <end position="421"/>
    </location>
</feature>
<keyword evidence="2 3" id="KW-0040">ANK repeat</keyword>
<evidence type="ECO:0000313" key="5">
    <source>
        <dbReference type="EMBL" id="CCH62189.1"/>
    </source>
</evidence>
<feature type="compositionally biased region" description="Polar residues" evidence="4">
    <location>
        <begin position="924"/>
        <end position="942"/>
    </location>
</feature>